<name>A0A2T4PT82_9STAP</name>
<dbReference type="InterPro" id="IPR036390">
    <property type="entry name" value="WH_DNA-bd_sf"/>
</dbReference>
<dbReference type="Gene3D" id="1.10.10.10">
    <property type="entry name" value="Winged helix-like DNA-binding domain superfamily/Winged helix DNA-binding domain"/>
    <property type="match status" value="1"/>
</dbReference>
<feature type="domain" description="Transcriptional regulator SarA/SarZ/Rot-like helix-turn-helix" evidence="4">
    <location>
        <begin position="14"/>
        <end position="87"/>
    </location>
</feature>
<evidence type="ECO:0000313" key="5">
    <source>
        <dbReference type="EMBL" id="PTI29551.1"/>
    </source>
</evidence>
<evidence type="ECO:0000259" key="4">
    <source>
        <dbReference type="Pfam" id="PF22381"/>
    </source>
</evidence>
<gene>
    <name evidence="5" type="ORF">BU072_07755</name>
</gene>
<proteinExistence type="predicted"/>
<organism evidence="5 6">
    <name type="scientific">Mammaliicoccus vitulinus</name>
    <dbReference type="NCBI Taxonomy" id="71237"/>
    <lineage>
        <taxon>Bacteria</taxon>
        <taxon>Bacillati</taxon>
        <taxon>Bacillota</taxon>
        <taxon>Bacilli</taxon>
        <taxon>Bacillales</taxon>
        <taxon>Staphylococcaceae</taxon>
        <taxon>Mammaliicoccus</taxon>
    </lineage>
</organism>
<dbReference type="AlphaFoldDB" id="A0A2T4PT82"/>
<reference evidence="5 6" key="1">
    <citation type="journal article" date="2016" name="Front. Microbiol.">
        <title>Comprehensive Phylogenetic Analysis of Bovine Non-aureus Staphylococci Species Based on Whole-Genome Sequencing.</title>
        <authorList>
            <person name="Naushad S."/>
            <person name="Barkema H.W."/>
            <person name="Luby C."/>
            <person name="Condas L.A."/>
            <person name="Nobrega D.B."/>
            <person name="Carson D.A."/>
            <person name="De Buck J."/>
        </authorList>
    </citation>
    <scope>NUCLEOTIDE SEQUENCE [LARGE SCALE GENOMIC DNA]</scope>
    <source>
        <strain evidence="5 6">SNUC 2204</strain>
    </source>
</reference>
<dbReference type="InterPro" id="IPR055166">
    <property type="entry name" value="Transc_reg_Sar_Rot_HTH"/>
</dbReference>
<evidence type="ECO:0000256" key="2">
    <source>
        <dbReference type="ARBA" id="ARBA00023125"/>
    </source>
</evidence>
<dbReference type="Proteomes" id="UP000241209">
    <property type="component" value="Unassembled WGS sequence"/>
</dbReference>
<evidence type="ECO:0000256" key="1">
    <source>
        <dbReference type="ARBA" id="ARBA00023015"/>
    </source>
</evidence>
<sequence length="122" mass="14490">MENIIHYELLKKDIFNNIFDETQLKRMDILTLYHLAEMNEDEVYVRKLRKLMFDPSSSELTGALKTLENLNYFKKVRDPLDERSVILKNIDYEAINSTLCICKNITVDHLDRFDSDEEKTVL</sequence>
<dbReference type="RefSeq" id="WP_016913241.1">
    <property type="nucleotide sequence ID" value="NZ_BMDF01000007.1"/>
</dbReference>
<protein>
    <submittedName>
        <fullName evidence="5">MarR family transcriptional regulator</fullName>
    </submittedName>
</protein>
<evidence type="ECO:0000256" key="3">
    <source>
        <dbReference type="ARBA" id="ARBA00023163"/>
    </source>
</evidence>
<dbReference type="InterPro" id="IPR036388">
    <property type="entry name" value="WH-like_DNA-bd_sf"/>
</dbReference>
<accession>A0A2T4PT82</accession>
<dbReference type="EMBL" id="PZFK01000013">
    <property type="protein sequence ID" value="PTI29551.1"/>
    <property type="molecule type" value="Genomic_DNA"/>
</dbReference>
<comment type="caution">
    <text evidence="5">The sequence shown here is derived from an EMBL/GenBank/DDBJ whole genome shotgun (WGS) entry which is preliminary data.</text>
</comment>
<evidence type="ECO:0000313" key="6">
    <source>
        <dbReference type="Proteomes" id="UP000241209"/>
    </source>
</evidence>
<keyword evidence="2" id="KW-0238">DNA-binding</keyword>
<dbReference type="GeneID" id="64117380"/>
<keyword evidence="3" id="KW-0804">Transcription</keyword>
<dbReference type="SUPFAM" id="SSF46785">
    <property type="entry name" value="Winged helix' DNA-binding domain"/>
    <property type="match status" value="1"/>
</dbReference>
<keyword evidence="1" id="KW-0805">Transcription regulation</keyword>
<dbReference type="OrthoDB" id="9806864at2"/>
<dbReference type="GO" id="GO:0003677">
    <property type="term" value="F:DNA binding"/>
    <property type="evidence" value="ECO:0007669"/>
    <property type="project" value="UniProtKB-KW"/>
</dbReference>
<dbReference type="Pfam" id="PF22381">
    <property type="entry name" value="Staph_reg_Sar_Rot"/>
    <property type="match status" value="1"/>
</dbReference>